<reference evidence="2" key="1">
    <citation type="submission" date="2019-12" db="EMBL/GenBank/DDBJ databases">
        <title>Genome sequencing and annotation of Brassica cretica.</title>
        <authorList>
            <person name="Studholme D.J."/>
            <person name="Sarris P.F."/>
        </authorList>
    </citation>
    <scope>NUCLEOTIDE SEQUENCE</scope>
    <source>
        <strain evidence="2">PFS-001/15</strain>
        <tissue evidence="2">Leaf</tissue>
    </source>
</reference>
<name>A0A8S9G8P4_BRACR</name>
<evidence type="ECO:0000313" key="3">
    <source>
        <dbReference type="Proteomes" id="UP000712281"/>
    </source>
</evidence>
<feature type="compositionally biased region" description="Acidic residues" evidence="1">
    <location>
        <begin position="48"/>
        <end position="58"/>
    </location>
</feature>
<feature type="compositionally biased region" description="Basic and acidic residues" evidence="1">
    <location>
        <begin position="34"/>
        <end position="43"/>
    </location>
</feature>
<dbReference type="AlphaFoldDB" id="A0A8S9G8P4"/>
<gene>
    <name evidence="2" type="ORF">F2Q68_00031640</name>
</gene>
<proteinExistence type="predicted"/>
<evidence type="ECO:0000313" key="2">
    <source>
        <dbReference type="EMBL" id="KAF2541679.1"/>
    </source>
</evidence>
<comment type="caution">
    <text evidence="2">The sequence shown here is derived from an EMBL/GenBank/DDBJ whole genome shotgun (WGS) entry which is preliminary data.</text>
</comment>
<accession>A0A8S9G8P4</accession>
<evidence type="ECO:0000256" key="1">
    <source>
        <dbReference type="SAM" id="MobiDB-lite"/>
    </source>
</evidence>
<dbReference type="Proteomes" id="UP000712281">
    <property type="component" value="Unassembled WGS sequence"/>
</dbReference>
<sequence>MKAHANPNELHLLGQAEVQPLEEEVEASAVEEEDSKKLSEKFESGTASEDDGPEEDVPEPSPNNWA</sequence>
<organism evidence="2 3">
    <name type="scientific">Brassica cretica</name>
    <name type="common">Mustard</name>
    <dbReference type="NCBI Taxonomy" id="69181"/>
    <lineage>
        <taxon>Eukaryota</taxon>
        <taxon>Viridiplantae</taxon>
        <taxon>Streptophyta</taxon>
        <taxon>Embryophyta</taxon>
        <taxon>Tracheophyta</taxon>
        <taxon>Spermatophyta</taxon>
        <taxon>Magnoliopsida</taxon>
        <taxon>eudicotyledons</taxon>
        <taxon>Gunneridae</taxon>
        <taxon>Pentapetalae</taxon>
        <taxon>rosids</taxon>
        <taxon>malvids</taxon>
        <taxon>Brassicales</taxon>
        <taxon>Brassicaceae</taxon>
        <taxon>Brassiceae</taxon>
        <taxon>Brassica</taxon>
    </lineage>
</organism>
<feature type="region of interest" description="Disordered" evidence="1">
    <location>
        <begin position="1"/>
        <end position="66"/>
    </location>
</feature>
<protein>
    <submittedName>
        <fullName evidence="2">Uncharacterized protein</fullName>
    </submittedName>
</protein>
<dbReference type="EMBL" id="QGKW02002005">
    <property type="protein sequence ID" value="KAF2541679.1"/>
    <property type="molecule type" value="Genomic_DNA"/>
</dbReference>
<feature type="compositionally biased region" description="Acidic residues" evidence="1">
    <location>
        <begin position="20"/>
        <end position="33"/>
    </location>
</feature>